<dbReference type="NCBIfam" id="NF000648">
    <property type="entry name" value="PRK00026.1"/>
    <property type="match status" value="1"/>
</dbReference>
<evidence type="ECO:0000259" key="18">
    <source>
        <dbReference type="Pfam" id="PF01746"/>
    </source>
</evidence>
<dbReference type="PANTHER" id="PTHR46417">
    <property type="entry name" value="TRNA (GUANINE-N(1)-)-METHYLTRANSFERASE"/>
    <property type="match status" value="1"/>
</dbReference>
<dbReference type="Gene3D" id="3.40.1280.10">
    <property type="match status" value="1"/>
</dbReference>
<comment type="caution">
    <text evidence="19">The sequence shown here is derived from an EMBL/GenBank/DDBJ whole genome shotgun (WGS) entry which is preliminary data.</text>
</comment>
<feature type="binding site" evidence="15 16">
    <location>
        <position position="110"/>
    </location>
    <ligand>
        <name>S-adenosyl-L-methionine</name>
        <dbReference type="ChEBI" id="CHEBI:59789"/>
    </ligand>
</feature>
<reference evidence="19 20" key="1">
    <citation type="submission" date="2018-04" db="EMBL/GenBank/DDBJ databases">
        <title>Genomic Encyclopedia of Type Strains, Phase IV (KMG-IV): sequencing the most valuable type-strain genomes for metagenomic binning, comparative biology and taxonomic classification.</title>
        <authorList>
            <person name="Goeker M."/>
        </authorList>
    </citation>
    <scope>NUCLEOTIDE SEQUENCE [LARGE SCALE GENOMIC DNA]</scope>
    <source>
        <strain evidence="19 20">DSM 14823</strain>
    </source>
</reference>
<evidence type="ECO:0000256" key="4">
    <source>
        <dbReference type="ARBA" id="ARBA00011738"/>
    </source>
</evidence>
<dbReference type="RefSeq" id="WP_116884045.1">
    <property type="nucleotide sequence ID" value="NZ_CAJKCJ010000071.1"/>
</dbReference>
<dbReference type="HAMAP" id="MF_00605">
    <property type="entry name" value="TrmD"/>
    <property type="match status" value="1"/>
</dbReference>
<dbReference type="GO" id="GO:0002939">
    <property type="term" value="P:tRNA N1-guanine methylation"/>
    <property type="evidence" value="ECO:0007669"/>
    <property type="project" value="TreeGrafter"/>
</dbReference>
<dbReference type="GeneID" id="78295355"/>
<name>A0A2U1AZF5_9BACT</name>
<comment type="function">
    <text evidence="1 15 17">Specifically methylates guanosine-37 in various tRNAs.</text>
</comment>
<dbReference type="Proteomes" id="UP000245959">
    <property type="component" value="Unassembled WGS sequence"/>
</dbReference>
<dbReference type="InterPro" id="IPR016009">
    <property type="entry name" value="tRNA_MeTrfase_TRMD/TRM10"/>
</dbReference>
<comment type="catalytic activity">
    <reaction evidence="14 15 17">
        <text>guanosine(37) in tRNA + S-adenosyl-L-methionine = N(1)-methylguanosine(37) in tRNA + S-adenosyl-L-homocysteine + H(+)</text>
        <dbReference type="Rhea" id="RHEA:36899"/>
        <dbReference type="Rhea" id="RHEA-COMP:10145"/>
        <dbReference type="Rhea" id="RHEA-COMP:10147"/>
        <dbReference type="ChEBI" id="CHEBI:15378"/>
        <dbReference type="ChEBI" id="CHEBI:57856"/>
        <dbReference type="ChEBI" id="CHEBI:59789"/>
        <dbReference type="ChEBI" id="CHEBI:73542"/>
        <dbReference type="ChEBI" id="CHEBI:74269"/>
        <dbReference type="EC" id="2.1.1.228"/>
    </reaction>
</comment>
<dbReference type="InterPro" id="IPR023148">
    <property type="entry name" value="tRNA_m1G_MeTrfase_C_sf"/>
</dbReference>
<evidence type="ECO:0000256" key="15">
    <source>
        <dbReference type="HAMAP-Rule" id="MF_00605"/>
    </source>
</evidence>
<organism evidence="19 20">
    <name type="scientific">Victivallis vadensis</name>
    <dbReference type="NCBI Taxonomy" id="172901"/>
    <lineage>
        <taxon>Bacteria</taxon>
        <taxon>Pseudomonadati</taxon>
        <taxon>Lentisphaerota</taxon>
        <taxon>Lentisphaeria</taxon>
        <taxon>Victivallales</taxon>
        <taxon>Victivallaceae</taxon>
        <taxon>Victivallis</taxon>
    </lineage>
</organism>
<comment type="similarity">
    <text evidence="3 15 17">Belongs to the RNA methyltransferase TrmD family.</text>
</comment>
<dbReference type="FunFam" id="1.10.1270.20:FF:000004">
    <property type="entry name" value="tRNA (guanine-N(1)-)-methyltransferase"/>
    <property type="match status" value="1"/>
</dbReference>
<keyword evidence="20" id="KW-1185">Reference proteome</keyword>
<evidence type="ECO:0000256" key="11">
    <source>
        <dbReference type="ARBA" id="ARBA00022694"/>
    </source>
</evidence>
<keyword evidence="10 15" id="KW-0949">S-adenosyl-L-methionine</keyword>
<dbReference type="Pfam" id="PF01746">
    <property type="entry name" value="tRNA_m1G_MT"/>
    <property type="match status" value="1"/>
</dbReference>
<dbReference type="GO" id="GO:0005829">
    <property type="term" value="C:cytosol"/>
    <property type="evidence" value="ECO:0007669"/>
    <property type="project" value="TreeGrafter"/>
</dbReference>
<evidence type="ECO:0000256" key="17">
    <source>
        <dbReference type="RuleBase" id="RU003464"/>
    </source>
</evidence>
<dbReference type="PANTHER" id="PTHR46417:SF1">
    <property type="entry name" value="TRNA (GUANINE-N(1)-)-METHYLTRANSFERASE"/>
    <property type="match status" value="1"/>
</dbReference>
<dbReference type="NCBIfam" id="TIGR00088">
    <property type="entry name" value="trmD"/>
    <property type="match status" value="1"/>
</dbReference>
<dbReference type="EC" id="2.1.1.228" evidence="5 15"/>
<evidence type="ECO:0000313" key="20">
    <source>
        <dbReference type="Proteomes" id="UP000245959"/>
    </source>
</evidence>
<evidence type="ECO:0000256" key="8">
    <source>
        <dbReference type="ARBA" id="ARBA00022603"/>
    </source>
</evidence>
<accession>A0A2U1AZF5</accession>
<evidence type="ECO:0000256" key="7">
    <source>
        <dbReference type="ARBA" id="ARBA00022490"/>
    </source>
</evidence>
<proteinExistence type="inferred from homology"/>
<evidence type="ECO:0000313" key="19">
    <source>
        <dbReference type="EMBL" id="PVY41627.1"/>
    </source>
</evidence>
<evidence type="ECO:0000256" key="12">
    <source>
        <dbReference type="ARBA" id="ARBA00029736"/>
    </source>
</evidence>
<evidence type="ECO:0000256" key="6">
    <source>
        <dbReference type="ARBA" id="ARBA00014679"/>
    </source>
</evidence>
<keyword evidence="11 15" id="KW-0819">tRNA processing</keyword>
<dbReference type="GO" id="GO:0052906">
    <property type="term" value="F:tRNA (guanine(37)-N1)-methyltransferase activity"/>
    <property type="evidence" value="ECO:0007669"/>
    <property type="project" value="UniProtKB-UniRule"/>
</dbReference>
<dbReference type="InterPro" id="IPR002649">
    <property type="entry name" value="tRNA_m1G_MeTrfase_TrmD"/>
</dbReference>
<protein>
    <recommendedName>
        <fullName evidence="6 15">tRNA (guanine-N(1)-)-methyltransferase</fullName>
        <ecNumber evidence="5 15">2.1.1.228</ecNumber>
    </recommendedName>
    <alternativeName>
        <fullName evidence="12 15">M1G-methyltransferase</fullName>
    </alternativeName>
    <alternativeName>
        <fullName evidence="13 15">tRNA [GM37] methyltransferase</fullName>
    </alternativeName>
</protein>
<keyword evidence="9 15" id="KW-0808">Transferase</keyword>
<evidence type="ECO:0000256" key="3">
    <source>
        <dbReference type="ARBA" id="ARBA00007630"/>
    </source>
</evidence>
<dbReference type="InterPro" id="IPR029028">
    <property type="entry name" value="Alpha/beta_knot_MTases"/>
</dbReference>
<evidence type="ECO:0000256" key="13">
    <source>
        <dbReference type="ARBA" id="ARBA00033392"/>
    </source>
</evidence>
<keyword evidence="8 15" id="KW-0489">Methyltransferase</keyword>
<evidence type="ECO:0000256" key="16">
    <source>
        <dbReference type="PIRSR" id="PIRSR000386-1"/>
    </source>
</evidence>
<comment type="subcellular location">
    <subcellularLocation>
        <location evidence="2 15 17">Cytoplasm</location>
    </subcellularLocation>
</comment>
<dbReference type="PIRSF" id="PIRSF000386">
    <property type="entry name" value="tRNA_mtase"/>
    <property type="match status" value="1"/>
</dbReference>
<evidence type="ECO:0000256" key="2">
    <source>
        <dbReference type="ARBA" id="ARBA00004496"/>
    </source>
</evidence>
<dbReference type="Gene3D" id="1.10.1270.20">
    <property type="entry name" value="tRNA(m1g37)methyltransferase, domain 2"/>
    <property type="match status" value="1"/>
</dbReference>
<dbReference type="AlphaFoldDB" id="A0A2U1AZF5"/>
<dbReference type="CDD" id="cd18080">
    <property type="entry name" value="TrmD-like"/>
    <property type="match status" value="1"/>
</dbReference>
<evidence type="ECO:0000256" key="1">
    <source>
        <dbReference type="ARBA" id="ARBA00002634"/>
    </source>
</evidence>
<dbReference type="SUPFAM" id="SSF75217">
    <property type="entry name" value="alpha/beta knot"/>
    <property type="match status" value="1"/>
</dbReference>
<evidence type="ECO:0000256" key="9">
    <source>
        <dbReference type="ARBA" id="ARBA00022679"/>
    </source>
</evidence>
<evidence type="ECO:0000256" key="10">
    <source>
        <dbReference type="ARBA" id="ARBA00022691"/>
    </source>
</evidence>
<feature type="domain" description="tRNA methyltransferase TRMD/TRM10-type" evidence="18">
    <location>
        <begin position="1"/>
        <end position="222"/>
    </location>
</feature>
<evidence type="ECO:0000256" key="14">
    <source>
        <dbReference type="ARBA" id="ARBA00047783"/>
    </source>
</evidence>
<evidence type="ECO:0000256" key="5">
    <source>
        <dbReference type="ARBA" id="ARBA00012807"/>
    </source>
</evidence>
<dbReference type="InterPro" id="IPR029026">
    <property type="entry name" value="tRNA_m1G_MTases_N"/>
</dbReference>
<comment type="subunit">
    <text evidence="4 15 17">Homodimer.</text>
</comment>
<sequence length="233" mass="26113">MQIDILTLFPEMFPGPLGESIIGRAAARELARIQAIDLRRFAHDARGTVDDKPYGGGPGMLMKVEPIVEAVESVRRPESVVILTSPRGERFNQRLAAELAKKRHLVIIAGHYEGVDQRAIELAVDREISLGDFVLTSGNLAAMVMADAIIRLLPGVLGHDESSVDESHSAGLLEYPQYTRPPEFRGLKVPEVLLSGDHGRVDAWRRRQSERLTRERRPDLWEMYLQTTETELK</sequence>
<gene>
    <name evidence="15" type="primary">trmD</name>
    <name evidence="19" type="ORF">C8D82_113100</name>
</gene>
<dbReference type="FunFam" id="3.40.1280.10:FF:000001">
    <property type="entry name" value="tRNA (guanine-N(1)-)-methyltransferase"/>
    <property type="match status" value="1"/>
</dbReference>
<feature type="binding site" evidence="15 16">
    <location>
        <begin position="130"/>
        <end position="135"/>
    </location>
    <ligand>
        <name>S-adenosyl-L-methionine</name>
        <dbReference type="ChEBI" id="CHEBI:59789"/>
    </ligand>
</feature>
<keyword evidence="7 15" id="KW-0963">Cytoplasm</keyword>
<dbReference type="EMBL" id="QEKH01000013">
    <property type="protein sequence ID" value="PVY41627.1"/>
    <property type="molecule type" value="Genomic_DNA"/>
</dbReference>